<proteinExistence type="inferred from homology"/>
<keyword evidence="6" id="KW-1185">Reference proteome</keyword>
<gene>
    <name evidence="5" type="ORF">MJAP1_003436</name>
</gene>
<feature type="domain" description="GFO/IDH/MocA-like oxidoreductase" evidence="4">
    <location>
        <begin position="154"/>
        <end position="285"/>
    </location>
</feature>
<dbReference type="InterPro" id="IPR036291">
    <property type="entry name" value="NAD(P)-bd_dom_sf"/>
</dbReference>
<dbReference type="SUPFAM" id="SSF55347">
    <property type="entry name" value="Glyceraldehyde-3-phosphate dehydrogenase-like, C-terminal domain"/>
    <property type="match status" value="1"/>
</dbReference>
<evidence type="ECO:0000259" key="3">
    <source>
        <dbReference type="Pfam" id="PF01408"/>
    </source>
</evidence>
<name>A0AAF0F0E9_9BASI</name>
<comment type="similarity">
    <text evidence="1">Belongs to the Gfo/Idh/MocA family.</text>
</comment>
<feature type="domain" description="Gfo/Idh/MocA-like oxidoreductase N-terminal" evidence="3">
    <location>
        <begin position="6"/>
        <end position="128"/>
    </location>
</feature>
<dbReference type="Pfam" id="PF22725">
    <property type="entry name" value="GFO_IDH_MocA_C3"/>
    <property type="match status" value="1"/>
</dbReference>
<dbReference type="Gene3D" id="3.30.360.10">
    <property type="entry name" value="Dihydrodipicolinate Reductase, domain 2"/>
    <property type="match status" value="1"/>
</dbReference>
<protein>
    <recommendedName>
        <fullName evidence="7">Oxidoreductase</fullName>
    </recommendedName>
</protein>
<dbReference type="GO" id="GO:0016491">
    <property type="term" value="F:oxidoreductase activity"/>
    <property type="evidence" value="ECO:0007669"/>
    <property type="project" value="UniProtKB-KW"/>
</dbReference>
<dbReference type="Proteomes" id="UP001217754">
    <property type="component" value="Chromosome 6"/>
</dbReference>
<evidence type="ECO:0000259" key="4">
    <source>
        <dbReference type="Pfam" id="PF22725"/>
    </source>
</evidence>
<dbReference type="Gene3D" id="3.40.50.720">
    <property type="entry name" value="NAD(P)-binding Rossmann-like Domain"/>
    <property type="match status" value="1"/>
</dbReference>
<reference evidence="5" key="1">
    <citation type="submission" date="2023-03" db="EMBL/GenBank/DDBJ databases">
        <title>Mating type loci evolution in Malassezia.</title>
        <authorList>
            <person name="Coelho M.A."/>
        </authorList>
    </citation>
    <scope>NUCLEOTIDE SEQUENCE</scope>
    <source>
        <strain evidence="5">CBS 9431</strain>
    </source>
</reference>
<sequence length="418" mass="45385">MSPIPVAVLGYGNSARTFHIPFLQSLPELYALKIVLQRPRSEGSTSPNATADLPDVQVVPDIDAALAALPENGLVIITTDNASHFPYAERALKDKKHVLVEKPVALDEKAVDQLAELARSMGKVCTVYQNRRFDGDYLTLKSLLLNDPASPPSALGLPTYWESRFDRFRPIAKGGWRESVDPESEGGGMLWDLGAHLVDQVVALFGPPETIFGTLRNQRGQGPPNVDDDWMAILTYPSSHPLPGDAFAPGTRLGGLRVVLGATCLSTHTDAQQPRFRVEGTHGSYIKTGTDPQEGQLKLGWTPRTHPDTFGVYAEDEPAALRLARLTTSQVDSEEVTATKPPKLAVGEIPILPGRYIDLYTNLGETILAADQSASPKEAADTIAQRLAISLEQVSASTRVLRLIRTSAKEGRVVRFAE</sequence>
<evidence type="ECO:0000313" key="6">
    <source>
        <dbReference type="Proteomes" id="UP001217754"/>
    </source>
</evidence>
<dbReference type="EMBL" id="CP119963">
    <property type="protein sequence ID" value="WFD40450.1"/>
    <property type="molecule type" value="Genomic_DNA"/>
</dbReference>
<dbReference type="GeneID" id="85227087"/>
<dbReference type="PANTHER" id="PTHR43708">
    <property type="entry name" value="CONSERVED EXPRESSED OXIDOREDUCTASE (EUROFUNG)"/>
    <property type="match status" value="1"/>
</dbReference>
<dbReference type="InterPro" id="IPR051317">
    <property type="entry name" value="Gfo/Idh/MocA_oxidoreduct"/>
</dbReference>
<dbReference type="Pfam" id="PF01408">
    <property type="entry name" value="GFO_IDH_MocA"/>
    <property type="match status" value="1"/>
</dbReference>
<dbReference type="GO" id="GO:0000166">
    <property type="term" value="F:nucleotide binding"/>
    <property type="evidence" value="ECO:0007669"/>
    <property type="project" value="InterPro"/>
</dbReference>
<evidence type="ECO:0000256" key="2">
    <source>
        <dbReference type="ARBA" id="ARBA00023002"/>
    </source>
</evidence>
<evidence type="ECO:0000313" key="5">
    <source>
        <dbReference type="EMBL" id="WFD40450.1"/>
    </source>
</evidence>
<accession>A0AAF0F0E9</accession>
<dbReference type="RefSeq" id="XP_060123347.1">
    <property type="nucleotide sequence ID" value="XM_060267364.1"/>
</dbReference>
<evidence type="ECO:0008006" key="7">
    <source>
        <dbReference type="Google" id="ProtNLM"/>
    </source>
</evidence>
<keyword evidence="2" id="KW-0560">Oxidoreductase</keyword>
<dbReference type="InterPro" id="IPR055170">
    <property type="entry name" value="GFO_IDH_MocA-like_dom"/>
</dbReference>
<dbReference type="PANTHER" id="PTHR43708:SF5">
    <property type="entry name" value="CONSERVED EXPRESSED OXIDOREDUCTASE (EUROFUNG)-RELATED"/>
    <property type="match status" value="1"/>
</dbReference>
<dbReference type="InterPro" id="IPR000683">
    <property type="entry name" value="Gfo/Idh/MocA-like_OxRdtase_N"/>
</dbReference>
<dbReference type="SUPFAM" id="SSF51735">
    <property type="entry name" value="NAD(P)-binding Rossmann-fold domains"/>
    <property type="match status" value="1"/>
</dbReference>
<evidence type="ECO:0000256" key="1">
    <source>
        <dbReference type="ARBA" id="ARBA00010928"/>
    </source>
</evidence>
<organism evidence="5 6">
    <name type="scientific">Malassezia japonica</name>
    <dbReference type="NCBI Taxonomy" id="223818"/>
    <lineage>
        <taxon>Eukaryota</taxon>
        <taxon>Fungi</taxon>
        <taxon>Dikarya</taxon>
        <taxon>Basidiomycota</taxon>
        <taxon>Ustilaginomycotina</taxon>
        <taxon>Malasseziomycetes</taxon>
        <taxon>Malasseziales</taxon>
        <taxon>Malasseziaceae</taxon>
        <taxon>Malassezia</taxon>
    </lineage>
</organism>
<dbReference type="AlphaFoldDB" id="A0AAF0F0E9"/>